<dbReference type="PANTHER" id="PTHR43764:SF1">
    <property type="entry name" value="MOLYBDOPTERIN MOLYBDOTRANSFERASE"/>
    <property type="match status" value="1"/>
</dbReference>
<evidence type="ECO:0000313" key="10">
    <source>
        <dbReference type="Proteomes" id="UP001500459"/>
    </source>
</evidence>
<keyword evidence="4" id="KW-0501">Molybdenum cofactor biosynthesis</keyword>
<dbReference type="EMBL" id="BAABCW010000008">
    <property type="protein sequence ID" value="GAA3509660.1"/>
    <property type="molecule type" value="Genomic_DNA"/>
</dbReference>
<evidence type="ECO:0000256" key="5">
    <source>
        <dbReference type="ARBA" id="ARBA00051131"/>
    </source>
</evidence>
<dbReference type="NCBIfam" id="TIGR00177">
    <property type="entry name" value="molyb_syn"/>
    <property type="match status" value="1"/>
</dbReference>
<keyword evidence="10" id="KW-1185">Reference proteome</keyword>
<protein>
    <recommendedName>
        <fullName evidence="3">Molybdopterin adenylyltransferase</fullName>
        <ecNumber evidence="2">2.7.7.75</ecNumber>
    </recommendedName>
</protein>
<dbReference type="CDD" id="cd00886">
    <property type="entry name" value="MogA_MoaB"/>
    <property type="match status" value="1"/>
</dbReference>
<accession>A0ABP6UNE8</accession>
<dbReference type="InterPro" id="IPR051920">
    <property type="entry name" value="MPT_Adenylyltrnsfr/MoaC-Rel"/>
</dbReference>
<evidence type="ECO:0000256" key="1">
    <source>
        <dbReference type="ARBA" id="ARBA00005046"/>
    </source>
</evidence>
<dbReference type="SMART" id="SM00852">
    <property type="entry name" value="MoCF_biosynth"/>
    <property type="match status" value="1"/>
</dbReference>
<dbReference type="SUPFAM" id="SSF55040">
    <property type="entry name" value="Molybdenum cofactor biosynthesis protein C, MoaC"/>
    <property type="match status" value="1"/>
</dbReference>
<dbReference type="InterPro" id="IPR008284">
    <property type="entry name" value="MoCF_biosynth_CS"/>
</dbReference>
<organism evidence="9 10">
    <name type="scientific">Aquimarina addita</name>
    <dbReference type="NCBI Taxonomy" id="870485"/>
    <lineage>
        <taxon>Bacteria</taxon>
        <taxon>Pseudomonadati</taxon>
        <taxon>Bacteroidota</taxon>
        <taxon>Flavobacteriia</taxon>
        <taxon>Flavobacteriales</taxon>
        <taxon>Flavobacteriaceae</taxon>
        <taxon>Aquimarina</taxon>
    </lineage>
</organism>
<comment type="function">
    <text evidence="6">Catalyzes the conversion of (8S)-3',8-cyclo-7,8-dihydroguanosine 5'-triphosphate to cyclic pyranopterin monophosphate (cPMP).</text>
</comment>
<dbReference type="Proteomes" id="UP001500459">
    <property type="component" value="Unassembled WGS sequence"/>
</dbReference>
<dbReference type="InterPro" id="IPR001453">
    <property type="entry name" value="MoaB/Mog_dom"/>
</dbReference>
<proteinExistence type="predicted"/>
<comment type="function">
    <text evidence="7">Catalyzes the adenylation of molybdopterin as part of the biosynthesis of the molybdenum-cofactor.</text>
</comment>
<dbReference type="InterPro" id="IPR036425">
    <property type="entry name" value="MoaB/Mog-like_dom_sf"/>
</dbReference>
<evidence type="ECO:0000256" key="4">
    <source>
        <dbReference type="ARBA" id="ARBA00023150"/>
    </source>
</evidence>
<dbReference type="NCBIfam" id="NF002947">
    <property type="entry name" value="PRK03604.1"/>
    <property type="match status" value="1"/>
</dbReference>
<dbReference type="Gene3D" id="3.40.980.10">
    <property type="entry name" value="MoaB/Mog-like domain"/>
    <property type="match status" value="1"/>
</dbReference>
<comment type="pathway">
    <text evidence="1">Cofactor biosynthesis; molybdopterin biosynthesis.</text>
</comment>
<dbReference type="InterPro" id="IPR036522">
    <property type="entry name" value="MoaC_sf"/>
</dbReference>
<comment type="caution">
    <text evidence="9">The sequence shown here is derived from an EMBL/GenBank/DDBJ whole genome shotgun (WGS) entry which is preliminary data.</text>
</comment>
<evidence type="ECO:0000313" key="9">
    <source>
        <dbReference type="EMBL" id="GAA3509660.1"/>
    </source>
</evidence>
<dbReference type="Pfam" id="PF01967">
    <property type="entry name" value="MoaC"/>
    <property type="match status" value="1"/>
</dbReference>
<dbReference type="Gene3D" id="3.30.70.640">
    <property type="entry name" value="Molybdopterin cofactor biosynthesis C (MoaC) domain"/>
    <property type="match status" value="1"/>
</dbReference>
<evidence type="ECO:0000259" key="8">
    <source>
        <dbReference type="SMART" id="SM00852"/>
    </source>
</evidence>
<dbReference type="NCBIfam" id="TIGR00581">
    <property type="entry name" value="moaC"/>
    <property type="match status" value="1"/>
</dbReference>
<dbReference type="PIRSF" id="PIRSF036594">
    <property type="entry name" value="MoaC_MogA"/>
    <property type="match status" value="1"/>
</dbReference>
<evidence type="ECO:0000256" key="2">
    <source>
        <dbReference type="ARBA" id="ARBA00012509"/>
    </source>
</evidence>
<gene>
    <name evidence="9" type="primary">moaCB</name>
    <name evidence="9" type="ORF">GCM10022393_22980</name>
</gene>
<reference evidence="10" key="1">
    <citation type="journal article" date="2019" name="Int. J. Syst. Evol. Microbiol.">
        <title>The Global Catalogue of Microorganisms (GCM) 10K type strain sequencing project: providing services to taxonomists for standard genome sequencing and annotation.</title>
        <authorList>
            <consortium name="The Broad Institute Genomics Platform"/>
            <consortium name="The Broad Institute Genome Sequencing Center for Infectious Disease"/>
            <person name="Wu L."/>
            <person name="Ma J."/>
        </authorList>
    </citation>
    <scope>NUCLEOTIDE SEQUENCE [LARGE SCALE GENOMIC DNA]</scope>
    <source>
        <strain evidence="10">JCM 17106</strain>
    </source>
</reference>
<name>A0ABP6UNE8_9FLAO</name>
<sequence>MVDITHKNNTLRTATAQAIVQVGTKETIEAIITKNIPKGDVFEMAKTAGLFAAKRTSDMIPDCHPLPIEYTSVNYAINNLEITIEMTVKTIYKTGVEVEAMHGASVVALTMYDMLKPIDKNVEIKHIKLLNKRGGKSTYKDNGAPYTAGVIVCSDSISAGHKKDKAGKEIVKKLETCAVKVNRYTIIPDEKDQIRNQVKELIKEGNDLVIFTGGTGLSPRDNTPEALLPLIDRRIPGIEETIRAYGQDRMPYAMLSRSVAGVIGDTLVLALPGSTNGAKESMEAIFPSVLHVFRILQGGKHDGK</sequence>
<evidence type="ECO:0000256" key="3">
    <source>
        <dbReference type="ARBA" id="ARBA00013491"/>
    </source>
</evidence>
<dbReference type="SUPFAM" id="SSF53218">
    <property type="entry name" value="Molybdenum cofactor biosynthesis proteins"/>
    <property type="match status" value="1"/>
</dbReference>
<dbReference type="InterPro" id="IPR012247">
    <property type="entry name" value="MoaC_MogA"/>
</dbReference>
<dbReference type="RefSeq" id="WP_344927509.1">
    <property type="nucleotide sequence ID" value="NZ_BAABCW010000008.1"/>
</dbReference>
<comment type="catalytic activity">
    <reaction evidence="5">
        <text>molybdopterin + ATP + H(+) = adenylyl-molybdopterin + diphosphate</text>
        <dbReference type="Rhea" id="RHEA:31331"/>
        <dbReference type="ChEBI" id="CHEBI:15378"/>
        <dbReference type="ChEBI" id="CHEBI:30616"/>
        <dbReference type="ChEBI" id="CHEBI:33019"/>
        <dbReference type="ChEBI" id="CHEBI:58698"/>
        <dbReference type="ChEBI" id="CHEBI:62727"/>
        <dbReference type="EC" id="2.7.7.75"/>
    </reaction>
</comment>
<dbReference type="PROSITE" id="PS01078">
    <property type="entry name" value="MOCF_BIOSYNTHESIS_1"/>
    <property type="match status" value="1"/>
</dbReference>
<feature type="domain" description="MoaB/Mog" evidence="8">
    <location>
        <begin position="149"/>
        <end position="292"/>
    </location>
</feature>
<dbReference type="InterPro" id="IPR023045">
    <property type="entry name" value="MoaC"/>
</dbReference>
<dbReference type="Pfam" id="PF00994">
    <property type="entry name" value="MoCF_biosynth"/>
    <property type="match status" value="1"/>
</dbReference>
<evidence type="ECO:0000256" key="7">
    <source>
        <dbReference type="ARBA" id="ARBA00058212"/>
    </source>
</evidence>
<dbReference type="EC" id="2.7.7.75" evidence="2"/>
<evidence type="ECO:0000256" key="6">
    <source>
        <dbReference type="ARBA" id="ARBA00055087"/>
    </source>
</evidence>
<dbReference type="InterPro" id="IPR002820">
    <property type="entry name" value="Mopterin_CF_biosynth-C_dom"/>
</dbReference>
<dbReference type="PANTHER" id="PTHR43764">
    <property type="entry name" value="MOLYBDENUM COFACTOR BIOSYNTHESIS"/>
    <property type="match status" value="1"/>
</dbReference>